<evidence type="ECO:0000256" key="1">
    <source>
        <dbReference type="SAM" id="MobiDB-lite"/>
    </source>
</evidence>
<dbReference type="AlphaFoldDB" id="A0A9W4DTR6"/>
<accession>A0A9W4DTR6</accession>
<dbReference type="EMBL" id="CAJSLV010000067">
    <property type="protein sequence ID" value="CAG6395893.1"/>
    <property type="molecule type" value="Genomic_DNA"/>
</dbReference>
<evidence type="ECO:0000313" key="3">
    <source>
        <dbReference type="Proteomes" id="UP001152519"/>
    </source>
</evidence>
<dbReference type="Proteomes" id="UP001152519">
    <property type="component" value="Unassembled WGS sequence"/>
</dbReference>
<feature type="compositionally biased region" description="Basic and acidic residues" evidence="1">
    <location>
        <begin position="48"/>
        <end position="58"/>
    </location>
</feature>
<proteinExistence type="predicted"/>
<comment type="caution">
    <text evidence="2">The sequence shown here is derived from an EMBL/GenBank/DDBJ whole genome shotgun (WGS) entry which is preliminary data.</text>
</comment>
<evidence type="ECO:0000313" key="2">
    <source>
        <dbReference type="EMBL" id="CAG6395893.1"/>
    </source>
</evidence>
<feature type="region of interest" description="Disordered" evidence="1">
    <location>
        <begin position="1"/>
        <end position="58"/>
    </location>
</feature>
<feature type="compositionally biased region" description="Basic residues" evidence="1">
    <location>
        <begin position="1"/>
        <end position="10"/>
    </location>
</feature>
<feature type="compositionally biased region" description="Basic residues" evidence="1">
    <location>
        <begin position="36"/>
        <end position="47"/>
    </location>
</feature>
<reference evidence="2" key="1">
    <citation type="submission" date="2021-05" db="EMBL/GenBank/DDBJ databases">
        <authorList>
            <person name="Arsene-Ploetze F."/>
        </authorList>
    </citation>
    <scope>NUCLEOTIDE SEQUENCE</scope>
    <source>
        <strain evidence="2">DSM 42138</strain>
    </source>
</reference>
<keyword evidence="3" id="KW-1185">Reference proteome</keyword>
<name>A0A9W4DTR6_9ACTN</name>
<protein>
    <submittedName>
        <fullName evidence="2">Uncharacterized protein</fullName>
    </submittedName>
</protein>
<sequence>MSRATRRPRRTAAGAEHTGDRHGTLAARTPALGRSDRRRHGHRSCRRPCRDGGARAAR</sequence>
<organism evidence="2 3">
    <name type="scientific">Actinacidiphila cocklensis</name>
    <dbReference type="NCBI Taxonomy" id="887465"/>
    <lineage>
        <taxon>Bacteria</taxon>
        <taxon>Bacillati</taxon>
        <taxon>Actinomycetota</taxon>
        <taxon>Actinomycetes</taxon>
        <taxon>Kitasatosporales</taxon>
        <taxon>Streptomycetaceae</taxon>
        <taxon>Actinacidiphila</taxon>
    </lineage>
</organism>
<gene>
    <name evidence="2" type="ORF">SCOCK_370044</name>
</gene>